<keyword evidence="1 11" id="KW-0813">Transport</keyword>
<evidence type="ECO:0000256" key="5">
    <source>
        <dbReference type="ARBA" id="ARBA00022741"/>
    </source>
</evidence>
<reference evidence="12 13" key="1">
    <citation type="submission" date="2014-06" db="EMBL/GenBank/DDBJ databases">
        <title>Draft genome sequence of Bacillus manliponensis JCM 15802 (MCCC 1A00708).</title>
        <authorList>
            <person name="Lai Q."/>
            <person name="Liu Y."/>
            <person name="Shao Z."/>
        </authorList>
    </citation>
    <scope>NUCLEOTIDE SEQUENCE [LARGE SCALE GENOMIC DNA]</scope>
    <source>
        <strain evidence="12 13">JCM 15802</strain>
    </source>
</reference>
<dbReference type="NCBIfam" id="NF001454">
    <property type="entry name" value="PRK00315.1"/>
    <property type="match status" value="1"/>
</dbReference>
<evidence type="ECO:0000313" key="12">
    <source>
        <dbReference type="EMBL" id="KEK19054.1"/>
    </source>
</evidence>
<dbReference type="GO" id="GO:0005524">
    <property type="term" value="F:ATP binding"/>
    <property type="evidence" value="ECO:0007669"/>
    <property type="project" value="UniProtKB-UniRule"/>
</dbReference>
<keyword evidence="3 11" id="KW-0633">Potassium transport</keyword>
<dbReference type="PIRSF" id="PIRSF001296">
    <property type="entry name" value="K_ATPase_KdpC"/>
    <property type="match status" value="1"/>
</dbReference>
<comment type="subcellular location">
    <subcellularLocation>
        <location evidence="11">Cell membrane</location>
        <topology evidence="11">Single-pass membrane protein</topology>
    </subcellularLocation>
</comment>
<proteinExistence type="inferred from homology"/>
<organism evidence="12 13">
    <name type="scientific">Bacillus manliponensis</name>
    <dbReference type="NCBI Taxonomy" id="574376"/>
    <lineage>
        <taxon>Bacteria</taxon>
        <taxon>Bacillati</taxon>
        <taxon>Bacillota</taxon>
        <taxon>Bacilli</taxon>
        <taxon>Bacillales</taxon>
        <taxon>Bacillaceae</taxon>
        <taxon>Bacillus</taxon>
        <taxon>Bacillus cereus group</taxon>
    </lineage>
</organism>
<evidence type="ECO:0000256" key="8">
    <source>
        <dbReference type="ARBA" id="ARBA00022989"/>
    </source>
</evidence>
<evidence type="ECO:0000256" key="4">
    <source>
        <dbReference type="ARBA" id="ARBA00022692"/>
    </source>
</evidence>
<dbReference type="NCBIfam" id="NF010601">
    <property type="entry name" value="PRK13997.1"/>
    <property type="match status" value="1"/>
</dbReference>
<evidence type="ECO:0000256" key="1">
    <source>
        <dbReference type="ARBA" id="ARBA00022448"/>
    </source>
</evidence>
<evidence type="ECO:0000256" key="3">
    <source>
        <dbReference type="ARBA" id="ARBA00022538"/>
    </source>
</evidence>
<evidence type="ECO:0000256" key="6">
    <source>
        <dbReference type="ARBA" id="ARBA00022840"/>
    </source>
</evidence>
<keyword evidence="9 11" id="KW-0406">Ion transport</keyword>
<dbReference type="STRING" id="574376.BAMA_23870"/>
<evidence type="ECO:0000256" key="2">
    <source>
        <dbReference type="ARBA" id="ARBA00022475"/>
    </source>
</evidence>
<sequence length="194" mass="21263">MAEKQSLLAPVIRLTGVLVVLCGLVYPAAVTGIAQGVMEEKANGSLIYNEKKQVIGSELIGQQFKGKEYFHGRVSSIEYKAEGSGSNNYAPSNPELLERTEESIETWKEKNQSVPVTEIPIDLVTNSGSGLDPHITPKAAYAQIDRVSKFANISKEKLERLVDTHTEGATLGVYGEERVNVLKLNMEVQKLMKS</sequence>
<keyword evidence="10 11" id="KW-0472">Membrane</keyword>
<dbReference type="InterPro" id="IPR003820">
    <property type="entry name" value="KdpC"/>
</dbReference>
<accession>A0A073JVL8</accession>
<keyword evidence="2 11" id="KW-1003">Cell membrane</keyword>
<keyword evidence="7 11" id="KW-0630">Potassium</keyword>
<keyword evidence="13" id="KW-1185">Reference proteome</keyword>
<keyword evidence="6 11" id="KW-0067">ATP-binding</keyword>
<name>A0A073JVL8_9BACI</name>
<evidence type="ECO:0000313" key="13">
    <source>
        <dbReference type="Proteomes" id="UP000027822"/>
    </source>
</evidence>
<dbReference type="PANTHER" id="PTHR30042:SF2">
    <property type="entry name" value="POTASSIUM-TRANSPORTING ATPASE KDPC SUBUNIT"/>
    <property type="match status" value="1"/>
</dbReference>
<dbReference type="GO" id="GO:0008556">
    <property type="term" value="F:P-type potassium transmembrane transporter activity"/>
    <property type="evidence" value="ECO:0007669"/>
    <property type="project" value="InterPro"/>
</dbReference>
<dbReference type="GO" id="GO:0005886">
    <property type="term" value="C:plasma membrane"/>
    <property type="evidence" value="ECO:0007669"/>
    <property type="project" value="UniProtKB-SubCell"/>
</dbReference>
<evidence type="ECO:0000256" key="7">
    <source>
        <dbReference type="ARBA" id="ARBA00022958"/>
    </source>
</evidence>
<dbReference type="OrthoDB" id="9809491at2"/>
<comment type="subunit">
    <text evidence="11">The system is composed of three essential subunits: KdpA, KdpB and KdpC.</text>
</comment>
<comment type="function">
    <text evidence="11">Part of the high-affinity ATP-driven potassium transport (or Kdp) system, which catalyzes the hydrolysis of ATP coupled with the electrogenic transport of potassium into the cytoplasm. This subunit acts as a catalytic chaperone that increases the ATP-binding affinity of the ATP-hydrolyzing subunit KdpB by the formation of a transient KdpB/KdpC/ATP ternary complex.</text>
</comment>
<protein>
    <recommendedName>
        <fullName evidence="11">Potassium-transporting ATPase KdpC subunit</fullName>
    </recommendedName>
    <alternativeName>
        <fullName evidence="11">ATP phosphohydrolase [potassium-transporting] C chain</fullName>
    </alternativeName>
    <alternativeName>
        <fullName evidence="11">Potassium-binding and translocating subunit C</fullName>
    </alternativeName>
    <alternativeName>
        <fullName evidence="11">Potassium-translocating ATPase C chain</fullName>
    </alternativeName>
</protein>
<dbReference type="Proteomes" id="UP000027822">
    <property type="component" value="Unassembled WGS sequence"/>
</dbReference>
<evidence type="ECO:0000256" key="9">
    <source>
        <dbReference type="ARBA" id="ARBA00023065"/>
    </source>
</evidence>
<dbReference type="NCBIfam" id="TIGR00681">
    <property type="entry name" value="kdpC"/>
    <property type="match status" value="1"/>
</dbReference>
<evidence type="ECO:0000256" key="10">
    <source>
        <dbReference type="ARBA" id="ARBA00023136"/>
    </source>
</evidence>
<dbReference type="HAMAP" id="MF_00276">
    <property type="entry name" value="KdpC"/>
    <property type="match status" value="1"/>
</dbReference>
<dbReference type="PANTHER" id="PTHR30042">
    <property type="entry name" value="POTASSIUM-TRANSPORTING ATPASE C CHAIN"/>
    <property type="match status" value="1"/>
</dbReference>
<gene>
    <name evidence="11" type="primary">kdpC</name>
    <name evidence="12" type="ORF">BAMA_23870</name>
</gene>
<comment type="caution">
    <text evidence="12">The sequence shown here is derived from an EMBL/GenBank/DDBJ whole genome shotgun (WGS) entry which is preliminary data.</text>
</comment>
<dbReference type="Pfam" id="PF02669">
    <property type="entry name" value="KdpC"/>
    <property type="match status" value="1"/>
</dbReference>
<keyword evidence="4 11" id="KW-0812">Transmembrane</keyword>
<dbReference type="EMBL" id="JOTN01000009">
    <property type="protein sequence ID" value="KEK19054.1"/>
    <property type="molecule type" value="Genomic_DNA"/>
</dbReference>
<dbReference type="AlphaFoldDB" id="A0A073JVL8"/>
<keyword evidence="12" id="KW-0378">Hydrolase</keyword>
<dbReference type="RefSeq" id="WP_034639271.1">
    <property type="nucleotide sequence ID" value="NZ_CBCSJC010000008.1"/>
</dbReference>
<dbReference type="GO" id="GO:0016787">
    <property type="term" value="F:hydrolase activity"/>
    <property type="evidence" value="ECO:0007669"/>
    <property type="project" value="UniProtKB-KW"/>
</dbReference>
<keyword evidence="5 11" id="KW-0547">Nucleotide-binding</keyword>
<dbReference type="eggNOG" id="COG2156">
    <property type="taxonomic scope" value="Bacteria"/>
</dbReference>
<evidence type="ECO:0000256" key="11">
    <source>
        <dbReference type="HAMAP-Rule" id="MF_00276"/>
    </source>
</evidence>
<comment type="similarity">
    <text evidence="11">Belongs to the KdpC family.</text>
</comment>
<keyword evidence="8 11" id="KW-1133">Transmembrane helix</keyword>